<organism evidence="2 3">
    <name type="scientific">Cucumis sativus</name>
    <name type="common">Cucumber</name>
    <dbReference type="NCBI Taxonomy" id="3659"/>
    <lineage>
        <taxon>Eukaryota</taxon>
        <taxon>Viridiplantae</taxon>
        <taxon>Streptophyta</taxon>
        <taxon>Embryophyta</taxon>
        <taxon>Tracheophyta</taxon>
        <taxon>Spermatophyta</taxon>
        <taxon>Magnoliopsida</taxon>
        <taxon>eudicotyledons</taxon>
        <taxon>Gunneridae</taxon>
        <taxon>Pentapetalae</taxon>
        <taxon>rosids</taxon>
        <taxon>fabids</taxon>
        <taxon>Cucurbitales</taxon>
        <taxon>Cucurbitaceae</taxon>
        <taxon>Benincaseae</taxon>
        <taxon>Cucumis</taxon>
    </lineage>
</organism>
<feature type="compositionally biased region" description="Basic and acidic residues" evidence="1">
    <location>
        <begin position="1"/>
        <end position="21"/>
    </location>
</feature>
<keyword evidence="3" id="KW-1185">Reference proteome</keyword>
<name>A0A0A0LAB8_CUCSA</name>
<sequence length="99" mass="11633">MNKTEKADKQSSRKIENEMQKHPTLRRRILRLKRKKKLTYKEENYVIRFLRTVVSPSFVLSLLRSQMEEEGLSDSDISVNRTTRRQLSGATKLSYDASS</sequence>
<evidence type="ECO:0000313" key="2">
    <source>
        <dbReference type="EMBL" id="KGN58803.1"/>
    </source>
</evidence>
<dbReference type="EMBL" id="CM002924">
    <property type="protein sequence ID" value="KGN58803.1"/>
    <property type="molecule type" value="Genomic_DNA"/>
</dbReference>
<dbReference type="Proteomes" id="UP000029981">
    <property type="component" value="Chromosome 3"/>
</dbReference>
<reference evidence="2 3" key="3">
    <citation type="journal article" date="2010" name="BMC Genomics">
        <title>Transcriptome sequencing and comparative analysis of cucumber flowers with different sex types.</title>
        <authorList>
            <person name="Guo S."/>
            <person name="Zheng Y."/>
            <person name="Joung J.G."/>
            <person name="Liu S."/>
            <person name="Zhang Z."/>
            <person name="Crasta O.R."/>
            <person name="Sobral B.W."/>
            <person name="Xu Y."/>
            <person name="Huang S."/>
            <person name="Fei Z."/>
        </authorList>
    </citation>
    <scope>NUCLEOTIDE SEQUENCE [LARGE SCALE GENOMIC DNA]</scope>
    <source>
        <strain evidence="3">cv. 9930</strain>
    </source>
</reference>
<protein>
    <submittedName>
        <fullName evidence="2">Uncharacterized protein</fullName>
    </submittedName>
</protein>
<evidence type="ECO:0000313" key="3">
    <source>
        <dbReference type="Proteomes" id="UP000029981"/>
    </source>
</evidence>
<reference evidence="2 3" key="1">
    <citation type="journal article" date="2009" name="Nat. Genet.">
        <title>The genome of the cucumber, Cucumis sativus L.</title>
        <authorList>
            <person name="Huang S."/>
            <person name="Li R."/>
            <person name="Zhang Z."/>
            <person name="Li L."/>
            <person name="Gu X."/>
            <person name="Fan W."/>
            <person name="Lucas W.J."/>
            <person name="Wang X."/>
            <person name="Xie B."/>
            <person name="Ni P."/>
            <person name="Ren Y."/>
            <person name="Zhu H."/>
            <person name="Li J."/>
            <person name="Lin K."/>
            <person name="Jin W."/>
            <person name="Fei Z."/>
            <person name="Li G."/>
            <person name="Staub J."/>
            <person name="Kilian A."/>
            <person name="van der Vossen E.A."/>
            <person name="Wu Y."/>
            <person name="Guo J."/>
            <person name="He J."/>
            <person name="Jia Z."/>
            <person name="Ren Y."/>
            <person name="Tian G."/>
            <person name="Lu Y."/>
            <person name="Ruan J."/>
            <person name="Qian W."/>
            <person name="Wang M."/>
            <person name="Huang Q."/>
            <person name="Li B."/>
            <person name="Xuan Z."/>
            <person name="Cao J."/>
            <person name="Asan"/>
            <person name="Wu Z."/>
            <person name="Zhang J."/>
            <person name="Cai Q."/>
            <person name="Bai Y."/>
            <person name="Zhao B."/>
            <person name="Han Y."/>
            <person name="Li Y."/>
            <person name="Li X."/>
            <person name="Wang S."/>
            <person name="Shi Q."/>
            <person name="Liu S."/>
            <person name="Cho W.K."/>
            <person name="Kim J.Y."/>
            <person name="Xu Y."/>
            <person name="Heller-Uszynska K."/>
            <person name="Miao H."/>
            <person name="Cheng Z."/>
            <person name="Zhang S."/>
            <person name="Wu J."/>
            <person name="Yang Y."/>
            <person name="Kang H."/>
            <person name="Li M."/>
            <person name="Liang H."/>
            <person name="Ren X."/>
            <person name="Shi Z."/>
            <person name="Wen M."/>
            <person name="Jian M."/>
            <person name="Yang H."/>
            <person name="Zhang G."/>
            <person name="Yang Z."/>
            <person name="Chen R."/>
            <person name="Liu S."/>
            <person name="Li J."/>
            <person name="Ma L."/>
            <person name="Liu H."/>
            <person name="Zhou Y."/>
            <person name="Zhao J."/>
            <person name="Fang X."/>
            <person name="Li G."/>
            <person name="Fang L."/>
            <person name="Li Y."/>
            <person name="Liu D."/>
            <person name="Zheng H."/>
            <person name="Zhang Y."/>
            <person name="Qin N."/>
            <person name="Li Z."/>
            <person name="Yang G."/>
            <person name="Yang S."/>
            <person name="Bolund L."/>
            <person name="Kristiansen K."/>
            <person name="Zheng H."/>
            <person name="Li S."/>
            <person name="Zhang X."/>
            <person name="Yang H."/>
            <person name="Wang J."/>
            <person name="Sun R."/>
            <person name="Zhang B."/>
            <person name="Jiang S."/>
            <person name="Wang J."/>
            <person name="Du Y."/>
            <person name="Li S."/>
        </authorList>
    </citation>
    <scope>NUCLEOTIDE SEQUENCE [LARGE SCALE GENOMIC DNA]</scope>
    <source>
        <strain evidence="3">cv. 9930</strain>
    </source>
</reference>
<dbReference type="Gramene" id="KGN58803">
    <property type="protein sequence ID" value="KGN58803"/>
    <property type="gene ID" value="Csa_3G732600"/>
</dbReference>
<evidence type="ECO:0000256" key="1">
    <source>
        <dbReference type="SAM" id="MobiDB-lite"/>
    </source>
</evidence>
<feature type="region of interest" description="Disordered" evidence="1">
    <location>
        <begin position="1"/>
        <end position="26"/>
    </location>
</feature>
<reference evidence="2 3" key="4">
    <citation type="journal article" date="2011" name="BMC Genomics">
        <title>RNA-Seq improves annotation of protein-coding genes in the cucumber genome.</title>
        <authorList>
            <person name="Li Z."/>
            <person name="Zhang Z."/>
            <person name="Yan P."/>
            <person name="Huang S."/>
            <person name="Fei Z."/>
            <person name="Lin K."/>
        </authorList>
    </citation>
    <scope>NUCLEOTIDE SEQUENCE [LARGE SCALE GENOMIC DNA]</scope>
    <source>
        <strain evidence="3">cv. 9930</strain>
    </source>
</reference>
<accession>A0A0A0LAB8</accession>
<dbReference type="AlphaFoldDB" id="A0A0A0LAB8"/>
<proteinExistence type="predicted"/>
<reference evidence="2 3" key="2">
    <citation type="journal article" date="2009" name="PLoS ONE">
        <title>An integrated genetic and cytogenetic map of the cucumber genome.</title>
        <authorList>
            <person name="Ren Y."/>
            <person name="Zhang Z."/>
            <person name="Liu J."/>
            <person name="Staub J.E."/>
            <person name="Han Y."/>
            <person name="Cheng Z."/>
            <person name="Li X."/>
            <person name="Lu J."/>
            <person name="Miao H."/>
            <person name="Kang H."/>
            <person name="Xie B."/>
            <person name="Gu X."/>
            <person name="Wang X."/>
            <person name="Du Y."/>
            <person name="Jin W."/>
            <person name="Huang S."/>
        </authorList>
    </citation>
    <scope>NUCLEOTIDE SEQUENCE [LARGE SCALE GENOMIC DNA]</scope>
    <source>
        <strain evidence="3">cv. 9930</strain>
    </source>
</reference>
<gene>
    <name evidence="2" type="ORF">Csa_3G732600</name>
</gene>